<evidence type="ECO:0000313" key="6">
    <source>
        <dbReference type="EMBL" id="QXN75024.1"/>
    </source>
</evidence>
<dbReference type="GO" id="GO:0005198">
    <property type="term" value="F:structural molecule activity"/>
    <property type="evidence" value="ECO:0007669"/>
    <property type="project" value="InterPro"/>
</dbReference>
<comment type="subcellular location">
    <subcellularLocation>
        <location evidence="1">Virion</location>
    </subcellularLocation>
</comment>
<evidence type="ECO:0000256" key="4">
    <source>
        <dbReference type="ARBA" id="ARBA00022561"/>
    </source>
</evidence>
<evidence type="ECO:0000256" key="2">
    <source>
        <dbReference type="ARBA" id="ARBA00009963"/>
    </source>
</evidence>
<sequence>MSNFSFSQSPVIRHGRSRFDLSHPIKTSLNVGELVPFDVQEIYPGDTFKVKTEFVSRLASQFVRPVVDNLFMDIYHFFVPSRLLYDKFPNVFGENTESAWANTQEYEVPTIPKGSIVPEKSVGDYLGLPTKQPLGANVSILPFRAFAKVYEDWFRDQNNINPMHIQKGELASSETFNDNAWAPNNYMGKLPKVAKLHDYFTSCLPAPQKGSSVDLPLSGNAPVNVTVPTTDIMAYASGTHDMGSPLKIGSSGSFNNVRGLYLRGEGLQGEASVLASTGAASVPGGSGIQLQWSNLQTAPVNASGIADLSDASAATVNDLRFAFQLQKMLERDARSGTRFVEFIQSHFGVSAGDYRLQRSEFLGGKRTPISIHQVTQTTGSADANAPLGQVGAFSLSGGRSRYTKGFTEHGFVISVCCIRQFHTYQQGIERFWLRSKRTQFYDPVFAHIGEQPVYKVELYGSADENSVFGYNEAWADLRRRQAKVTSEMRSNATNSYDMWHFADEYSNAPVLSEDFINETADFVDRTIVVPHTSADQFLIDFYVNALAYRVMPTYSVPSLIDHD</sequence>
<evidence type="ECO:0000256" key="3">
    <source>
        <dbReference type="ARBA" id="ARBA00022431"/>
    </source>
</evidence>
<accession>A0A8F5RBX0</accession>
<keyword evidence="4" id="KW-0167">Capsid protein</keyword>
<dbReference type="InterPro" id="IPR003514">
    <property type="entry name" value="Microviridae_protein_F"/>
</dbReference>
<comment type="similarity">
    <text evidence="2">Belongs to the microviridae F protein family.</text>
</comment>
<evidence type="ECO:0000256" key="5">
    <source>
        <dbReference type="ARBA" id="ARBA00022844"/>
    </source>
</evidence>
<reference evidence="6" key="1">
    <citation type="submission" date="2021-04" db="EMBL/GenBank/DDBJ databases">
        <title>Genomes of microviruses identified in yellow-bellied marmot fecal samples.</title>
        <authorList>
            <person name="Varsani A."/>
            <person name="Kraberger S."/>
            <person name="Chatterjee A."/>
            <person name="Richet C."/>
            <person name="Fontenele R.S."/>
            <person name="Schmidlin K."/>
            <person name="Blumstein D.T."/>
        </authorList>
    </citation>
    <scope>NUCLEOTIDE SEQUENCE</scope>
    <source>
        <strain evidence="6">Mar9</strain>
    </source>
</reference>
<keyword evidence="3" id="KW-1140">T=1 icosahedral capsid protein</keyword>
<dbReference type="Gene3D" id="2.60.169.10">
    <property type="entry name" value="Microviridae F protein"/>
    <property type="match status" value="2"/>
</dbReference>
<organism evidence="6">
    <name type="scientific">Microvirus mar9</name>
    <dbReference type="NCBI Taxonomy" id="2851205"/>
    <lineage>
        <taxon>Viruses</taxon>
        <taxon>Monodnaviria</taxon>
        <taxon>Sangervirae</taxon>
        <taxon>Phixviricota</taxon>
        <taxon>Malgrandaviricetes</taxon>
        <taxon>Petitvirales</taxon>
        <taxon>Microviridae</taxon>
    </lineage>
</organism>
<name>A0A8F5RBX0_9VIRU</name>
<proteinExistence type="inferred from homology"/>
<dbReference type="InterPro" id="IPR037002">
    <property type="entry name" value="Microviridae_protein_F_sf"/>
</dbReference>
<dbReference type="Pfam" id="PF02305">
    <property type="entry name" value="Phage_F"/>
    <property type="match status" value="1"/>
</dbReference>
<protein>
    <submittedName>
        <fullName evidence="6">Major capsid protein</fullName>
    </submittedName>
</protein>
<dbReference type="InterPro" id="IPR016184">
    <property type="entry name" value="Capsid/spike_ssDNA_virus"/>
</dbReference>
<dbReference type="GO" id="GO:0039615">
    <property type="term" value="C:T=1 icosahedral viral capsid"/>
    <property type="evidence" value="ECO:0007669"/>
    <property type="project" value="UniProtKB-KW"/>
</dbReference>
<dbReference type="EMBL" id="MZ089755">
    <property type="protein sequence ID" value="QXN75024.1"/>
    <property type="molecule type" value="Genomic_DNA"/>
</dbReference>
<dbReference type="SUPFAM" id="SSF88645">
    <property type="entry name" value="ssDNA viruses"/>
    <property type="match status" value="1"/>
</dbReference>
<evidence type="ECO:0000256" key="1">
    <source>
        <dbReference type="ARBA" id="ARBA00004328"/>
    </source>
</evidence>
<keyword evidence="5" id="KW-0946">Virion</keyword>